<evidence type="ECO:0000313" key="1">
    <source>
        <dbReference type="EMBL" id="GGC17455.1"/>
    </source>
</evidence>
<reference evidence="1" key="1">
    <citation type="journal article" date="2014" name="Int. J. Syst. Evol. Microbiol.">
        <title>Complete genome sequence of Corynebacterium casei LMG S-19264T (=DSM 44701T), isolated from a smear-ripened cheese.</title>
        <authorList>
            <consortium name="US DOE Joint Genome Institute (JGI-PGF)"/>
            <person name="Walter F."/>
            <person name="Albersmeier A."/>
            <person name="Kalinowski J."/>
            <person name="Ruckert C."/>
        </authorList>
    </citation>
    <scope>NUCLEOTIDE SEQUENCE</scope>
    <source>
        <strain evidence="1">CCM 7086</strain>
    </source>
</reference>
<evidence type="ECO:0000313" key="2">
    <source>
        <dbReference type="Proteomes" id="UP000620266"/>
    </source>
</evidence>
<accession>A0A8J2UMD3</accession>
<dbReference type="AlphaFoldDB" id="A0A8J2UMD3"/>
<dbReference type="PIRSF" id="PIRSF015283">
    <property type="entry name" value="Regulatory_RpfE"/>
    <property type="match status" value="1"/>
</dbReference>
<dbReference type="InterPro" id="IPR016631">
    <property type="entry name" value="Regulatory_RpfE"/>
</dbReference>
<name>A0A8J2UMD3_9BURK</name>
<reference evidence="1" key="2">
    <citation type="submission" date="2020-09" db="EMBL/GenBank/DDBJ databases">
        <authorList>
            <person name="Sun Q."/>
            <person name="Sedlacek I."/>
        </authorList>
    </citation>
    <scope>NUCLEOTIDE SEQUENCE</scope>
    <source>
        <strain evidence="1">CCM 7086</strain>
    </source>
</reference>
<keyword evidence="2" id="KW-1185">Reference proteome</keyword>
<dbReference type="Proteomes" id="UP000620266">
    <property type="component" value="Unassembled WGS sequence"/>
</dbReference>
<proteinExistence type="predicted"/>
<comment type="caution">
    <text evidence="1">The sequence shown here is derived from an EMBL/GenBank/DDBJ whole genome shotgun (WGS) entry which is preliminary data.</text>
</comment>
<organism evidence="1 2">
    <name type="scientific">Oxalicibacterium flavum</name>
    <dbReference type="NCBI Taxonomy" id="179467"/>
    <lineage>
        <taxon>Bacteria</taxon>
        <taxon>Pseudomonadati</taxon>
        <taxon>Pseudomonadota</taxon>
        <taxon>Betaproteobacteria</taxon>
        <taxon>Burkholderiales</taxon>
        <taxon>Oxalobacteraceae</taxon>
        <taxon>Oxalicibacterium</taxon>
    </lineage>
</organism>
<dbReference type="EMBL" id="BMCG01000006">
    <property type="protein sequence ID" value="GGC17455.1"/>
    <property type="molecule type" value="Genomic_DNA"/>
</dbReference>
<gene>
    <name evidence="1" type="ORF">GCM10007205_28070</name>
</gene>
<dbReference type="RefSeq" id="WP_188397268.1">
    <property type="nucleotide sequence ID" value="NZ_BMCG01000006.1"/>
</dbReference>
<protein>
    <recommendedName>
        <fullName evidence="3">Regulatory protein, RpfE type</fullName>
    </recommendedName>
</protein>
<evidence type="ECO:0008006" key="3">
    <source>
        <dbReference type="Google" id="ProtNLM"/>
    </source>
</evidence>
<sequence>MNRLEVLLPFALTPVELTRDLERELRLPALAMLLGRGRLTLSNETDGFSRALPHESWLAGSYDSPAQADNSPPLGTALARAANLTTPPGCWFVLQPVHIHIARDHLVLTDPRQLQLDESHSRTLFDIARPLFEEVGQTLLWIDAATWLLRADDWQALRTASPDAACGHNVDIWMPQGEQAREWRRLQNEVQMHWHGHAVNDERAAQGQNPVNSIWLWGGSTAATDAAAARRIFSSSAGPGPQLAALGSQPVASVDALLAASGDDGVLVLDELIAPALSQDWAQWIDHFNALETRWFAPLLAALQAGRLQQIDIVFSHHAVLKHVATGKGALRKFWKKPSLSALSA</sequence>